<evidence type="ECO:0000259" key="11">
    <source>
        <dbReference type="PROSITE" id="PS50939"/>
    </source>
</evidence>
<dbReference type="InterPro" id="IPR005018">
    <property type="entry name" value="DOMON_domain"/>
</dbReference>
<protein>
    <recommendedName>
        <fullName evidence="14">Cytochrome b561 domain-containing protein</fullName>
    </recommendedName>
</protein>
<keyword evidence="3 8" id="KW-0812">Transmembrane</keyword>
<comment type="subcellular location">
    <subcellularLocation>
        <location evidence="1">Membrane</location>
    </subcellularLocation>
</comment>
<feature type="transmembrane region" description="Helical" evidence="8">
    <location>
        <begin position="279"/>
        <end position="300"/>
    </location>
</feature>
<evidence type="ECO:0000256" key="2">
    <source>
        <dbReference type="ARBA" id="ARBA00022448"/>
    </source>
</evidence>
<dbReference type="OrthoDB" id="2419613at2759"/>
<evidence type="ECO:0000256" key="1">
    <source>
        <dbReference type="ARBA" id="ARBA00004370"/>
    </source>
</evidence>
<feature type="transmembrane region" description="Helical" evidence="8">
    <location>
        <begin position="205"/>
        <end position="226"/>
    </location>
</feature>
<dbReference type="Proteomes" id="UP000887567">
    <property type="component" value="Unplaced"/>
</dbReference>
<dbReference type="GO" id="GO:0016020">
    <property type="term" value="C:membrane"/>
    <property type="evidence" value="ECO:0007669"/>
    <property type="project" value="UniProtKB-SubCell"/>
</dbReference>
<reference evidence="12" key="1">
    <citation type="submission" date="2022-11" db="UniProtKB">
        <authorList>
            <consortium name="EnsemblMetazoa"/>
        </authorList>
    </citation>
    <scope>IDENTIFICATION</scope>
</reference>
<dbReference type="OMA" id="CIASECA"/>
<dbReference type="RefSeq" id="XP_020894775.1">
    <property type="nucleotide sequence ID" value="XM_021039116.2"/>
</dbReference>
<feature type="domain" description="DOMON" evidence="10">
    <location>
        <begin position="49"/>
        <end position="167"/>
    </location>
</feature>
<dbReference type="GeneID" id="110233791"/>
<evidence type="ECO:0000256" key="5">
    <source>
        <dbReference type="ARBA" id="ARBA00022982"/>
    </source>
</evidence>
<dbReference type="SMART" id="SM00665">
    <property type="entry name" value="B561"/>
    <property type="match status" value="1"/>
</dbReference>
<keyword evidence="5" id="KW-0249">Electron transport</keyword>
<feature type="transmembrane region" description="Helical" evidence="8">
    <location>
        <begin position="347"/>
        <end position="366"/>
    </location>
</feature>
<feature type="chain" id="PRO_5037954387" description="Cytochrome b561 domain-containing protein" evidence="9">
    <location>
        <begin position="21"/>
        <end position="441"/>
    </location>
</feature>
<accession>A0A913WVI0</accession>
<feature type="transmembrane region" description="Helical" evidence="8">
    <location>
        <begin position="410"/>
        <end position="433"/>
    </location>
</feature>
<keyword evidence="4 9" id="KW-0732">Signal</keyword>
<keyword evidence="13" id="KW-1185">Reference proteome</keyword>
<evidence type="ECO:0000259" key="10">
    <source>
        <dbReference type="PROSITE" id="PS50836"/>
    </source>
</evidence>
<evidence type="ECO:0008006" key="14">
    <source>
        <dbReference type="Google" id="ProtNLM"/>
    </source>
</evidence>
<dbReference type="KEGG" id="epa:110233791"/>
<dbReference type="PROSITE" id="PS50836">
    <property type="entry name" value="DOMON"/>
    <property type="match status" value="1"/>
</dbReference>
<dbReference type="EnsemblMetazoa" id="XM_021039116.2">
    <property type="protein sequence ID" value="XP_020894775.1"/>
    <property type="gene ID" value="LOC110233791"/>
</dbReference>
<dbReference type="Pfam" id="PF03351">
    <property type="entry name" value="DOMON"/>
    <property type="match status" value="1"/>
</dbReference>
<keyword evidence="6 8" id="KW-1133">Transmembrane helix</keyword>
<organism evidence="12 13">
    <name type="scientific">Exaiptasia diaphana</name>
    <name type="common">Tropical sea anemone</name>
    <name type="synonym">Aiptasia pulchella</name>
    <dbReference type="NCBI Taxonomy" id="2652724"/>
    <lineage>
        <taxon>Eukaryota</taxon>
        <taxon>Metazoa</taxon>
        <taxon>Cnidaria</taxon>
        <taxon>Anthozoa</taxon>
        <taxon>Hexacorallia</taxon>
        <taxon>Actiniaria</taxon>
        <taxon>Aiptasiidae</taxon>
        <taxon>Exaiptasia</taxon>
    </lineage>
</organism>
<dbReference type="Pfam" id="PF03188">
    <property type="entry name" value="Cytochrom_B561"/>
    <property type="match status" value="1"/>
</dbReference>
<dbReference type="InterPro" id="IPR006593">
    <property type="entry name" value="Cyt_b561/ferric_Rdtase_TM"/>
</dbReference>
<proteinExistence type="predicted"/>
<dbReference type="CDD" id="cd08760">
    <property type="entry name" value="Cyt_b561_FRRS1_like"/>
    <property type="match status" value="1"/>
</dbReference>
<keyword evidence="7 8" id="KW-0472">Membrane</keyword>
<evidence type="ECO:0000256" key="8">
    <source>
        <dbReference type="SAM" id="Phobius"/>
    </source>
</evidence>
<dbReference type="PROSITE" id="PS50939">
    <property type="entry name" value="CYTOCHROME_B561"/>
    <property type="match status" value="1"/>
</dbReference>
<name>A0A913WVI0_EXADI</name>
<dbReference type="AlphaFoldDB" id="A0A913WVI0"/>
<evidence type="ECO:0000256" key="6">
    <source>
        <dbReference type="ARBA" id="ARBA00022989"/>
    </source>
</evidence>
<feature type="transmembrane region" description="Helical" evidence="8">
    <location>
        <begin position="312"/>
        <end position="335"/>
    </location>
</feature>
<evidence type="ECO:0000256" key="9">
    <source>
        <dbReference type="SAM" id="SignalP"/>
    </source>
</evidence>
<keyword evidence="2" id="KW-0813">Transport</keyword>
<evidence type="ECO:0000256" key="4">
    <source>
        <dbReference type="ARBA" id="ARBA00022729"/>
    </source>
</evidence>
<evidence type="ECO:0000313" key="13">
    <source>
        <dbReference type="Proteomes" id="UP000887567"/>
    </source>
</evidence>
<dbReference type="Gene3D" id="1.20.120.1770">
    <property type="match status" value="1"/>
</dbReference>
<evidence type="ECO:0000256" key="3">
    <source>
        <dbReference type="ARBA" id="ARBA00022692"/>
    </source>
</evidence>
<evidence type="ECO:0000256" key="7">
    <source>
        <dbReference type="ARBA" id="ARBA00023136"/>
    </source>
</evidence>
<dbReference type="PANTHER" id="PTHR23130:SF171">
    <property type="entry name" value="OS01G0895300 PROTEIN"/>
    <property type="match status" value="1"/>
</dbReference>
<feature type="domain" description="Cytochrome b561" evidence="11">
    <location>
        <begin position="172"/>
        <end position="369"/>
    </location>
</feature>
<dbReference type="PANTHER" id="PTHR23130">
    <property type="entry name" value="CYTOCHROME B561 AND DOMON DOMAIN-CONTAINING PROTEIN"/>
    <property type="match status" value="1"/>
</dbReference>
<sequence length="441" mass="48542">MGSMIFVALLLAVVALRTECQQFTINKTGCFKTKGCISFPSSCSSSDDCDYLLTYASKGDHVVFELSSKNEYAGFGLNTKKAMDGGDAIVCSKLPLAYNTSRALVGHYLLHHHNTPSISKPTPPGLTHMSGAFENGRIFCRFHHSNKAIPPFKYNLTSKNYFLYSRGYISSSGGLTHHVWRDISEGKQSIASRGPVKESSDVMKAIHAGLMLLAWICLAPIGMFTARNMKLLLANQSCCLVKQWFQVHRGCMMLVSALTIGGFVVIFINVGGWSKAAGWHAIIGTAVLSLTVIQTIVALFRPSPEDHRRSIFNWIHRCIACIVFVLAISNCFLGVNLFNQSPLTSHLGFVLILSFIVGFATIALIYETYSCCYRPKNEEHSGLLNNDHNNLKESDHAHLQEIKSNKVFDVVFYLFIVGIAVGVCATLISLLVLSTAKQLRG</sequence>
<feature type="signal peptide" evidence="9">
    <location>
        <begin position="1"/>
        <end position="20"/>
    </location>
</feature>
<feature type="transmembrane region" description="Helical" evidence="8">
    <location>
        <begin position="251"/>
        <end position="273"/>
    </location>
</feature>
<evidence type="ECO:0000313" key="12">
    <source>
        <dbReference type="EnsemblMetazoa" id="XP_020894775.1"/>
    </source>
</evidence>